<dbReference type="RefSeq" id="WP_172901748.1">
    <property type="nucleotide sequence ID" value="NZ_AP015029.1"/>
</dbReference>
<gene>
    <name evidence="1" type="ORF">KF715C_ch37400</name>
</gene>
<proteinExistence type="predicted"/>
<dbReference type="AlphaFoldDB" id="A0A1L7NFT7"/>
<sequence>MDKVYVTIVYRHSWWLKYYMAGVLVVSRITGREPDMGRVSRWIERGIKVELR</sequence>
<organism evidence="1 2">
    <name type="scientific">Pseudomonas putida</name>
    <name type="common">Arthrobacter siderocapsulatus</name>
    <dbReference type="NCBI Taxonomy" id="303"/>
    <lineage>
        <taxon>Bacteria</taxon>
        <taxon>Pseudomonadati</taxon>
        <taxon>Pseudomonadota</taxon>
        <taxon>Gammaproteobacteria</taxon>
        <taxon>Pseudomonadales</taxon>
        <taxon>Pseudomonadaceae</taxon>
        <taxon>Pseudomonas</taxon>
    </lineage>
</organism>
<evidence type="ECO:0000313" key="2">
    <source>
        <dbReference type="Proteomes" id="UP000218731"/>
    </source>
</evidence>
<dbReference type="EMBL" id="AP015029">
    <property type="protein sequence ID" value="BAW24313.1"/>
    <property type="molecule type" value="Genomic_DNA"/>
</dbReference>
<evidence type="ECO:0000313" key="1">
    <source>
        <dbReference type="EMBL" id="BAW24313.1"/>
    </source>
</evidence>
<reference evidence="1 2" key="1">
    <citation type="submission" date="2015-11" db="EMBL/GenBank/DDBJ databases">
        <title>Complete genome sequencing of a biphenyl-degrading bacterium, Pseudomonas putida KF715 (=NBRC110667).</title>
        <authorList>
            <person name="Suenaga H."/>
            <person name="Fujihara N."/>
            <person name="Watanabe T."/>
            <person name="Hirose J."/>
            <person name="Kimura N."/>
            <person name="Yamazoe A."/>
            <person name="Hosoyama A."/>
            <person name="Shimodaira J."/>
            <person name="Furukawa K."/>
        </authorList>
    </citation>
    <scope>NUCLEOTIDE SEQUENCE [LARGE SCALE GENOMIC DNA]</scope>
    <source>
        <strain evidence="1 2">KF715</strain>
    </source>
</reference>
<name>A0A1L7NFT7_PSEPU</name>
<accession>A0A1L7NFT7</accession>
<protein>
    <submittedName>
        <fullName evidence="1">Uncharacterized protein</fullName>
    </submittedName>
</protein>
<dbReference type="Proteomes" id="UP000218731">
    <property type="component" value="Chromosome 1"/>
</dbReference>